<dbReference type="EMBL" id="BAVR01000057">
    <property type="protein sequence ID" value="GAE90163.1"/>
    <property type="molecule type" value="Genomic_DNA"/>
</dbReference>
<evidence type="ECO:0000313" key="2">
    <source>
        <dbReference type="EMBL" id="GAE90163.1"/>
    </source>
</evidence>
<dbReference type="Proteomes" id="UP000019109">
    <property type="component" value="Unassembled WGS sequence"/>
</dbReference>
<name>W4VBI9_9FIRM</name>
<accession>W4VBI9</accession>
<keyword evidence="1" id="KW-0472">Membrane</keyword>
<dbReference type="AlphaFoldDB" id="W4VBI9"/>
<feature type="transmembrane region" description="Helical" evidence="1">
    <location>
        <begin position="64"/>
        <end position="83"/>
    </location>
</feature>
<keyword evidence="3" id="KW-1185">Reference proteome</keyword>
<keyword evidence="1" id="KW-0812">Transmembrane</keyword>
<feature type="transmembrane region" description="Helical" evidence="1">
    <location>
        <begin position="89"/>
        <end position="108"/>
    </location>
</feature>
<reference evidence="2" key="1">
    <citation type="journal article" date="2014" name="Genome Announc.">
        <title>Draft Genome Sequence of Clostridium straminisolvens Strain JCM 21531T, Isolated from a Cellulose-Degrading Bacterial Community.</title>
        <authorList>
            <person name="Yuki M."/>
            <person name="Oshima K."/>
            <person name="Suda W."/>
            <person name="Sakamoto M."/>
            <person name="Kitamura K."/>
            <person name="Iida T."/>
            <person name="Hattori M."/>
            <person name="Ohkuma M."/>
        </authorList>
    </citation>
    <scope>NUCLEOTIDE SEQUENCE [LARGE SCALE GENOMIC DNA]</scope>
    <source>
        <strain evidence="2">JCM 21531</strain>
    </source>
</reference>
<evidence type="ECO:0000313" key="3">
    <source>
        <dbReference type="Proteomes" id="UP000019109"/>
    </source>
</evidence>
<sequence length="245" mass="27686">MKFRTAEIFLFVAAVLILWGLVLSIIKRKKEGLMSLLALLVYSLTLISAIVLSYIIRPLLVERYIFPVTGVFILSFVYGISMLNSKGASIFACLALLFVSISQNQIIVTERFNGPMKEVCDFVNESVTSEDVFIHTDEHTFGTFCYYYPDNKHYLYLPDGFEGYSGYEAFSTNGYYGSDVKEFIKGKENIWLVNREGAETTSFTSSLFTEGVLKGKGSIHRFHLYPHSFYAVLIRTVQAGDAVKN</sequence>
<dbReference type="RefSeq" id="WP_243467694.1">
    <property type="nucleotide sequence ID" value="NZ_BAVR01000057.1"/>
</dbReference>
<comment type="caution">
    <text evidence="2">The sequence shown here is derived from an EMBL/GenBank/DDBJ whole genome shotgun (WGS) entry which is preliminary data.</text>
</comment>
<proteinExistence type="predicted"/>
<gene>
    <name evidence="2" type="ORF">JCM21531_3750</name>
</gene>
<evidence type="ECO:0000256" key="1">
    <source>
        <dbReference type="SAM" id="Phobius"/>
    </source>
</evidence>
<keyword evidence="1" id="KW-1133">Transmembrane helix</keyword>
<organism evidence="2 3">
    <name type="scientific">Acetivibrio straminisolvens JCM 21531</name>
    <dbReference type="NCBI Taxonomy" id="1294263"/>
    <lineage>
        <taxon>Bacteria</taxon>
        <taxon>Bacillati</taxon>
        <taxon>Bacillota</taxon>
        <taxon>Clostridia</taxon>
        <taxon>Eubacteriales</taxon>
        <taxon>Oscillospiraceae</taxon>
        <taxon>Acetivibrio</taxon>
    </lineage>
</organism>
<protein>
    <submittedName>
        <fullName evidence="2">Membrane protein-like protein</fullName>
    </submittedName>
</protein>
<feature type="transmembrane region" description="Helical" evidence="1">
    <location>
        <begin position="34"/>
        <end position="57"/>
    </location>
</feature>